<keyword evidence="1" id="KW-0802">TPR repeat</keyword>
<evidence type="ECO:0000313" key="2">
    <source>
        <dbReference type="EMBL" id="GMH66128.1"/>
    </source>
</evidence>
<dbReference type="Pfam" id="PF13424">
    <property type="entry name" value="TPR_12"/>
    <property type="match status" value="1"/>
</dbReference>
<name>A0A9W7ABG0_9STRA</name>
<accession>A0A9W7ABG0</accession>
<dbReference type="InterPro" id="IPR011990">
    <property type="entry name" value="TPR-like_helical_dom_sf"/>
</dbReference>
<comment type="caution">
    <text evidence="2">The sequence shown here is derived from an EMBL/GenBank/DDBJ whole genome shotgun (WGS) entry which is preliminary data.</text>
</comment>
<dbReference type="AlphaFoldDB" id="A0A9W7ABG0"/>
<dbReference type="PANTHER" id="PTHR46082">
    <property type="entry name" value="ATP/GTP-BINDING PROTEIN-RELATED"/>
    <property type="match status" value="1"/>
</dbReference>
<protein>
    <recommendedName>
        <fullName evidence="4">Kinesin light chain</fullName>
    </recommendedName>
</protein>
<dbReference type="InterPro" id="IPR053137">
    <property type="entry name" value="NLR-like"/>
</dbReference>
<evidence type="ECO:0000256" key="1">
    <source>
        <dbReference type="PROSITE-ProRule" id="PRU00339"/>
    </source>
</evidence>
<dbReference type="PROSITE" id="PS50005">
    <property type="entry name" value="TPR"/>
    <property type="match status" value="1"/>
</dbReference>
<evidence type="ECO:0000313" key="3">
    <source>
        <dbReference type="Proteomes" id="UP001165122"/>
    </source>
</evidence>
<gene>
    <name evidence="2" type="ORF">TrLO_g12462</name>
</gene>
<sequence length="273" mass="31135">MPPVLVEKKVRGKKKQKTKKNNLRKVVIFYACYALGRACSQVRDFDDTRRYFKRAKEGYEEQLGRDSEKALEVTLSLIAATVLIKGERIEMYRDLVKRCERALGEENVVTLHTPYQLGIELKDNEEYEEAIKVHESCLAGRMKVLGEDHKDTFGTLNNLGIAYHKLLNYEKALEYYGRALEGKEKTAGKTHPSTLMAVECMTIVYNKMKAYGKAELLYQRALEGYEAQFGKDQKDTMRYAKNYGVCLEASGNSAGMAELRKAHPNVDSYVVKC</sequence>
<dbReference type="Gene3D" id="1.25.40.10">
    <property type="entry name" value="Tetratricopeptide repeat domain"/>
    <property type="match status" value="1"/>
</dbReference>
<organism evidence="2 3">
    <name type="scientific">Triparma laevis f. longispina</name>
    <dbReference type="NCBI Taxonomy" id="1714387"/>
    <lineage>
        <taxon>Eukaryota</taxon>
        <taxon>Sar</taxon>
        <taxon>Stramenopiles</taxon>
        <taxon>Ochrophyta</taxon>
        <taxon>Bolidophyceae</taxon>
        <taxon>Parmales</taxon>
        <taxon>Triparmaceae</taxon>
        <taxon>Triparma</taxon>
    </lineage>
</organism>
<evidence type="ECO:0008006" key="4">
    <source>
        <dbReference type="Google" id="ProtNLM"/>
    </source>
</evidence>
<keyword evidence="3" id="KW-1185">Reference proteome</keyword>
<feature type="repeat" description="TPR" evidence="1">
    <location>
        <begin position="153"/>
        <end position="186"/>
    </location>
</feature>
<dbReference type="InterPro" id="IPR019734">
    <property type="entry name" value="TPR_rpt"/>
</dbReference>
<dbReference type="Proteomes" id="UP001165122">
    <property type="component" value="Unassembled WGS sequence"/>
</dbReference>
<dbReference type="EMBL" id="BRXW01000557">
    <property type="protein sequence ID" value="GMH66128.1"/>
    <property type="molecule type" value="Genomic_DNA"/>
</dbReference>
<proteinExistence type="predicted"/>
<dbReference type="SUPFAM" id="SSF48452">
    <property type="entry name" value="TPR-like"/>
    <property type="match status" value="1"/>
</dbReference>
<dbReference type="PANTHER" id="PTHR46082:SF6">
    <property type="entry name" value="AAA+ ATPASE DOMAIN-CONTAINING PROTEIN-RELATED"/>
    <property type="match status" value="1"/>
</dbReference>
<dbReference type="OrthoDB" id="1658288at2759"/>
<reference evidence="3" key="1">
    <citation type="journal article" date="2023" name="Commun. Biol.">
        <title>Genome analysis of Parmales, the sister group of diatoms, reveals the evolutionary specialization of diatoms from phago-mixotrophs to photoautotrophs.</title>
        <authorList>
            <person name="Ban H."/>
            <person name="Sato S."/>
            <person name="Yoshikawa S."/>
            <person name="Yamada K."/>
            <person name="Nakamura Y."/>
            <person name="Ichinomiya M."/>
            <person name="Sato N."/>
            <person name="Blanc-Mathieu R."/>
            <person name="Endo H."/>
            <person name="Kuwata A."/>
            <person name="Ogata H."/>
        </authorList>
    </citation>
    <scope>NUCLEOTIDE SEQUENCE [LARGE SCALE GENOMIC DNA]</scope>
    <source>
        <strain evidence="3">NIES 3700</strain>
    </source>
</reference>
<dbReference type="SMART" id="SM00028">
    <property type="entry name" value="TPR"/>
    <property type="match status" value="2"/>
</dbReference>